<dbReference type="Ensembl" id="ENSMMOT00000010565.1">
    <property type="protein sequence ID" value="ENSMMOP00000010384.1"/>
    <property type="gene ID" value="ENSMMOG00000008012.1"/>
</dbReference>
<dbReference type="InterPro" id="IPR011029">
    <property type="entry name" value="DEATH-like_dom_sf"/>
</dbReference>
<protein>
    <recommendedName>
        <fullName evidence="1">Pyrin domain-containing protein</fullName>
    </recommendedName>
</protein>
<proteinExistence type="predicted"/>
<evidence type="ECO:0000259" key="1">
    <source>
        <dbReference type="PROSITE" id="PS50824"/>
    </source>
</evidence>
<dbReference type="Gene3D" id="1.10.533.10">
    <property type="entry name" value="Death Domain, Fas"/>
    <property type="match status" value="1"/>
</dbReference>
<reference evidence="2" key="2">
    <citation type="submission" date="2025-09" db="UniProtKB">
        <authorList>
            <consortium name="Ensembl"/>
        </authorList>
    </citation>
    <scope>IDENTIFICATION</scope>
</reference>
<organism evidence="2 3">
    <name type="scientific">Mola mola</name>
    <name type="common">Ocean sunfish</name>
    <name type="synonym">Tetraodon mola</name>
    <dbReference type="NCBI Taxonomy" id="94237"/>
    <lineage>
        <taxon>Eukaryota</taxon>
        <taxon>Metazoa</taxon>
        <taxon>Chordata</taxon>
        <taxon>Craniata</taxon>
        <taxon>Vertebrata</taxon>
        <taxon>Euteleostomi</taxon>
        <taxon>Actinopterygii</taxon>
        <taxon>Neopterygii</taxon>
        <taxon>Teleostei</taxon>
        <taxon>Neoteleostei</taxon>
        <taxon>Acanthomorphata</taxon>
        <taxon>Eupercaria</taxon>
        <taxon>Tetraodontiformes</taxon>
        <taxon>Molidae</taxon>
        <taxon>Mola</taxon>
    </lineage>
</organism>
<dbReference type="Pfam" id="PF02758">
    <property type="entry name" value="PYRIN"/>
    <property type="match status" value="1"/>
</dbReference>
<reference evidence="2" key="1">
    <citation type="submission" date="2025-08" db="UniProtKB">
        <authorList>
            <consortium name="Ensembl"/>
        </authorList>
    </citation>
    <scope>IDENTIFICATION</scope>
</reference>
<dbReference type="OMA" id="NCLGSED"/>
<dbReference type="PROSITE" id="PS50824">
    <property type="entry name" value="DAPIN"/>
    <property type="match status" value="1"/>
</dbReference>
<feature type="domain" description="Pyrin" evidence="1">
    <location>
        <begin position="14"/>
        <end position="76"/>
    </location>
</feature>
<dbReference type="SMART" id="SM01289">
    <property type="entry name" value="PYRIN"/>
    <property type="match status" value="1"/>
</dbReference>
<sequence length="76" mass="8620">SGLSDDSLGHGLPDLKFFQHLLSLQSDPIPISRLEAADRTRTVDLMVQRYHGEGARQVTKEILRTMEFQQLANQLE</sequence>
<name>A0A3Q3WN86_MOLML</name>
<dbReference type="SUPFAM" id="SSF47986">
    <property type="entry name" value="DEATH domain"/>
    <property type="match status" value="1"/>
</dbReference>
<accession>A0A3Q3WN86</accession>
<evidence type="ECO:0000313" key="2">
    <source>
        <dbReference type="Ensembl" id="ENSMMOP00000010384.1"/>
    </source>
</evidence>
<dbReference type="AlphaFoldDB" id="A0A3Q3WN86"/>
<dbReference type="STRING" id="94237.ENSMMOP00000010384"/>
<evidence type="ECO:0000313" key="3">
    <source>
        <dbReference type="Proteomes" id="UP000261620"/>
    </source>
</evidence>
<dbReference type="InterPro" id="IPR004020">
    <property type="entry name" value="DAPIN"/>
</dbReference>
<keyword evidence="3" id="KW-1185">Reference proteome</keyword>
<dbReference type="Proteomes" id="UP000261620">
    <property type="component" value="Unplaced"/>
</dbReference>